<comment type="caution">
    <text evidence="2">The sequence shown here is derived from an EMBL/GenBank/DDBJ whole genome shotgun (WGS) entry which is preliminary data.</text>
</comment>
<reference evidence="2" key="1">
    <citation type="submission" date="2023-01" db="EMBL/GenBank/DDBJ databases">
        <title>Genome assembly of the deep-sea coral Lophelia pertusa.</title>
        <authorList>
            <person name="Herrera S."/>
            <person name="Cordes E."/>
        </authorList>
    </citation>
    <scope>NUCLEOTIDE SEQUENCE</scope>
    <source>
        <strain evidence="2">USNM1676648</strain>
        <tissue evidence="2">Polyp</tissue>
    </source>
</reference>
<feature type="transmembrane region" description="Helical" evidence="1">
    <location>
        <begin position="12"/>
        <end position="30"/>
    </location>
</feature>
<dbReference type="InterPro" id="IPR042127">
    <property type="entry name" value="TMEM45"/>
</dbReference>
<dbReference type="Proteomes" id="UP001163046">
    <property type="component" value="Unassembled WGS sequence"/>
</dbReference>
<organism evidence="2 3">
    <name type="scientific">Desmophyllum pertusum</name>
    <dbReference type="NCBI Taxonomy" id="174260"/>
    <lineage>
        <taxon>Eukaryota</taxon>
        <taxon>Metazoa</taxon>
        <taxon>Cnidaria</taxon>
        <taxon>Anthozoa</taxon>
        <taxon>Hexacorallia</taxon>
        <taxon>Scleractinia</taxon>
        <taxon>Caryophylliina</taxon>
        <taxon>Caryophylliidae</taxon>
        <taxon>Desmophyllum</taxon>
    </lineage>
</organism>
<keyword evidence="3" id="KW-1185">Reference proteome</keyword>
<dbReference type="EMBL" id="MU825874">
    <property type="protein sequence ID" value="KAJ7387160.1"/>
    <property type="molecule type" value="Genomic_DNA"/>
</dbReference>
<evidence type="ECO:0000256" key="1">
    <source>
        <dbReference type="SAM" id="Phobius"/>
    </source>
</evidence>
<dbReference type="OrthoDB" id="551896at2759"/>
<evidence type="ECO:0000313" key="3">
    <source>
        <dbReference type="Proteomes" id="UP001163046"/>
    </source>
</evidence>
<dbReference type="PANTHER" id="PTHR16007">
    <property type="entry name" value="EPIDIDYMAL MEMBRANE PROTEIN E9-RELATED"/>
    <property type="match status" value="1"/>
</dbReference>
<keyword evidence="1 2" id="KW-0812">Transmembrane</keyword>
<keyword evidence="1" id="KW-1133">Transmembrane helix</keyword>
<protein>
    <submittedName>
        <fullName evidence="2">Transmembrane protein 45B</fullName>
    </submittedName>
</protein>
<evidence type="ECO:0000313" key="2">
    <source>
        <dbReference type="EMBL" id="KAJ7387160.1"/>
    </source>
</evidence>
<sequence>MGSYAGHVLPGSFFVVFGLWWWFHALALIAKAQARLLRQRFSARRTAQNAADFELEFESTTWCKVPVAYIKRFPVEPCLKVIAASVGIIAELTKGEWSLINKSGHFSHLNNFSHATMFGIFLLGAVVEILRFYSILFLPAAIDHVFLIIGVFSRWGAILFSRRRTLHPGPKASYFSLHCGIFHRLCYSS</sequence>
<name>A0A9W9ZTK2_9CNID</name>
<dbReference type="PANTHER" id="PTHR16007:SF15">
    <property type="entry name" value="TRANSMEMBRANE PROTEIN 45B"/>
    <property type="match status" value="1"/>
</dbReference>
<keyword evidence="1" id="KW-0472">Membrane</keyword>
<gene>
    <name evidence="2" type="primary">TMEM45A_3</name>
    <name evidence="2" type="ORF">OS493_004126</name>
</gene>
<accession>A0A9W9ZTK2</accession>
<proteinExistence type="predicted"/>
<feature type="transmembrane region" description="Helical" evidence="1">
    <location>
        <begin position="136"/>
        <end position="157"/>
    </location>
</feature>
<feature type="transmembrane region" description="Helical" evidence="1">
    <location>
        <begin position="112"/>
        <end position="130"/>
    </location>
</feature>
<dbReference type="AlphaFoldDB" id="A0A9W9ZTK2"/>